<dbReference type="GO" id="GO:0009378">
    <property type="term" value="F:four-way junction helicase activity"/>
    <property type="evidence" value="ECO:0007669"/>
    <property type="project" value="TreeGrafter"/>
</dbReference>
<name>A0A164Y4X6_9AGAM</name>
<organism evidence="11 12">
    <name type="scientific">Sistotremastrum niveocremeum HHB9708</name>
    <dbReference type="NCBI Taxonomy" id="1314777"/>
    <lineage>
        <taxon>Eukaryota</taxon>
        <taxon>Fungi</taxon>
        <taxon>Dikarya</taxon>
        <taxon>Basidiomycota</taxon>
        <taxon>Agaricomycotina</taxon>
        <taxon>Agaricomycetes</taxon>
        <taxon>Sistotremastrales</taxon>
        <taxon>Sistotremastraceae</taxon>
        <taxon>Sertulicium</taxon>
        <taxon>Sertulicium niveocremeum</taxon>
    </lineage>
</organism>
<dbReference type="GO" id="GO:0043138">
    <property type="term" value="F:3'-5' DNA helicase activity"/>
    <property type="evidence" value="ECO:0007669"/>
    <property type="project" value="UniProtKB-EC"/>
</dbReference>
<feature type="region of interest" description="Disordered" evidence="7">
    <location>
        <begin position="150"/>
        <end position="181"/>
    </location>
</feature>
<dbReference type="GO" id="GO:0000724">
    <property type="term" value="P:double-strand break repair via homologous recombination"/>
    <property type="evidence" value="ECO:0007669"/>
    <property type="project" value="TreeGrafter"/>
</dbReference>
<evidence type="ECO:0000259" key="9">
    <source>
        <dbReference type="PROSITE" id="PS51192"/>
    </source>
</evidence>
<feature type="domain" description="Helicase C-terminal" evidence="10">
    <location>
        <begin position="1292"/>
        <end position="1449"/>
    </location>
</feature>
<dbReference type="PANTHER" id="PTHR13710:SF149">
    <property type="entry name" value="ATP-DEPENDENT DNA HELICASE TLH2"/>
    <property type="match status" value="1"/>
</dbReference>
<keyword evidence="3" id="KW-0067">ATP-binding</keyword>
<gene>
    <name evidence="11" type="ORF">SISNIDRAFT_464045</name>
</gene>
<feature type="compositionally biased region" description="Polar residues" evidence="7">
    <location>
        <begin position="1580"/>
        <end position="1595"/>
    </location>
</feature>
<feature type="domain" description="C2H2-type" evidence="8">
    <location>
        <begin position="108"/>
        <end position="137"/>
    </location>
</feature>
<evidence type="ECO:0000256" key="7">
    <source>
        <dbReference type="SAM" id="MobiDB-lite"/>
    </source>
</evidence>
<dbReference type="Pfam" id="PF00271">
    <property type="entry name" value="Helicase_C"/>
    <property type="match status" value="1"/>
</dbReference>
<feature type="domain" description="Helicase ATP-binding" evidence="9">
    <location>
        <begin position="1116"/>
        <end position="1275"/>
    </location>
</feature>
<dbReference type="EMBL" id="KV419399">
    <property type="protein sequence ID" value="KZS96581.1"/>
    <property type="molecule type" value="Genomic_DNA"/>
</dbReference>
<protein>
    <recommendedName>
        <fullName evidence="5">DNA 3'-5' helicase</fullName>
        <ecNumber evidence="5">5.6.2.4</ecNumber>
    </recommendedName>
</protein>
<keyword evidence="6" id="KW-0479">Metal-binding</keyword>
<comment type="catalytic activity">
    <reaction evidence="4">
        <text>Couples ATP hydrolysis with the unwinding of duplex DNA by translocating in the 3'-5' direction.</text>
        <dbReference type="EC" id="5.6.2.4"/>
    </reaction>
</comment>
<feature type="region of interest" description="Disordered" evidence="7">
    <location>
        <begin position="2193"/>
        <end position="2294"/>
    </location>
</feature>
<dbReference type="Gene3D" id="3.40.50.300">
    <property type="entry name" value="P-loop containing nucleotide triphosphate hydrolases"/>
    <property type="match status" value="2"/>
</dbReference>
<dbReference type="PROSITE" id="PS51192">
    <property type="entry name" value="HELICASE_ATP_BIND_1"/>
    <property type="match status" value="1"/>
</dbReference>
<reference evidence="11 12" key="1">
    <citation type="journal article" date="2016" name="Mol. Biol. Evol.">
        <title>Comparative Genomics of Early-Diverging Mushroom-Forming Fungi Provides Insights into the Origins of Lignocellulose Decay Capabilities.</title>
        <authorList>
            <person name="Nagy L.G."/>
            <person name="Riley R."/>
            <person name="Tritt A."/>
            <person name="Adam C."/>
            <person name="Daum C."/>
            <person name="Floudas D."/>
            <person name="Sun H."/>
            <person name="Yadav J.S."/>
            <person name="Pangilinan J."/>
            <person name="Larsson K.H."/>
            <person name="Matsuura K."/>
            <person name="Barry K."/>
            <person name="Labutti K."/>
            <person name="Kuo R."/>
            <person name="Ohm R.A."/>
            <person name="Bhattacharya S.S."/>
            <person name="Shirouzu T."/>
            <person name="Yoshinaga Y."/>
            <person name="Martin F.M."/>
            <person name="Grigoriev I.V."/>
            <person name="Hibbett D.S."/>
        </authorList>
    </citation>
    <scope>NUCLEOTIDE SEQUENCE [LARGE SCALE GENOMIC DNA]</scope>
    <source>
        <strain evidence="11 12">HHB9708</strain>
    </source>
</reference>
<dbReference type="InterPro" id="IPR001650">
    <property type="entry name" value="Helicase_C-like"/>
</dbReference>
<feature type="domain" description="C2H2-type" evidence="8">
    <location>
        <begin position="33"/>
        <end position="58"/>
    </location>
</feature>
<dbReference type="PROSITE" id="PS00028">
    <property type="entry name" value="ZINC_FINGER_C2H2_1"/>
    <property type="match status" value="1"/>
</dbReference>
<accession>A0A164Y4X6</accession>
<feature type="region of interest" description="Disordered" evidence="7">
    <location>
        <begin position="1495"/>
        <end position="1601"/>
    </location>
</feature>
<feature type="compositionally biased region" description="Pro residues" evidence="7">
    <location>
        <begin position="2203"/>
        <end position="2220"/>
    </location>
</feature>
<dbReference type="InterPro" id="IPR014001">
    <property type="entry name" value="Helicase_ATP-bd"/>
</dbReference>
<evidence type="ECO:0000259" key="10">
    <source>
        <dbReference type="PROSITE" id="PS51194"/>
    </source>
</evidence>
<dbReference type="Proteomes" id="UP000076722">
    <property type="component" value="Unassembled WGS sequence"/>
</dbReference>
<evidence type="ECO:0000313" key="11">
    <source>
        <dbReference type="EMBL" id="KZS96581.1"/>
    </source>
</evidence>
<dbReference type="SUPFAM" id="SSF52540">
    <property type="entry name" value="P-loop containing nucleoside triphosphate hydrolases"/>
    <property type="match status" value="1"/>
</dbReference>
<proteinExistence type="inferred from homology"/>
<evidence type="ECO:0000256" key="6">
    <source>
        <dbReference type="PROSITE-ProRule" id="PRU00042"/>
    </source>
</evidence>
<dbReference type="GO" id="GO:0005694">
    <property type="term" value="C:chromosome"/>
    <property type="evidence" value="ECO:0007669"/>
    <property type="project" value="TreeGrafter"/>
</dbReference>
<evidence type="ECO:0000313" key="12">
    <source>
        <dbReference type="Proteomes" id="UP000076722"/>
    </source>
</evidence>
<dbReference type="PANTHER" id="PTHR13710">
    <property type="entry name" value="DNA HELICASE RECQ FAMILY MEMBER"/>
    <property type="match status" value="1"/>
</dbReference>
<dbReference type="Gene3D" id="3.30.160.60">
    <property type="entry name" value="Classic Zinc Finger"/>
    <property type="match status" value="1"/>
</dbReference>
<evidence type="ECO:0000256" key="3">
    <source>
        <dbReference type="ARBA" id="ARBA00022840"/>
    </source>
</evidence>
<dbReference type="PROSITE" id="PS50157">
    <property type="entry name" value="ZINC_FINGER_C2H2_2"/>
    <property type="match status" value="2"/>
</dbReference>
<keyword evidence="2" id="KW-0547">Nucleotide-binding</keyword>
<dbReference type="PROSITE" id="PS51194">
    <property type="entry name" value="HELICASE_CTER"/>
    <property type="match status" value="1"/>
</dbReference>
<evidence type="ECO:0000256" key="5">
    <source>
        <dbReference type="ARBA" id="ARBA00034808"/>
    </source>
</evidence>
<sequence length="3227" mass="361361">MSEPSTSTTSEPLTSTTSEPLTSTTSDPQTLPFQCNVFLCASTFSTAKALADHDKKTHGKAATCQKCDARFRDAKTRDIHRTTRCQPYTTLNLNGQSIVVHRQPDGSFRCPAQGCTYASNEAKNVRTHIRTHSNPPPARQTHRQLDTLRESHEPDGDETASLAMDPPPSPTPSVFTSAEDHHEARPMDVNADVHMREVSPSLLPSADSYANDPATVIPPVLSKCGMIVNLDFHVPICRICAVAIPIKDILNHPAQHDLPKPPRDPVAAMVEEYKLVGPSGLVMPTAPCPPVVGLAPPVEGYMCPYEGCLWSSNYPNNVVAHHDSKHKSIVSSATLPRTLFQYFYAFNAHRCPFPVTSPLYTDSTGSHLPMLDDLWTNHRTAANAAILRPATTPELSAWCNLTRWHNLTAHFKASDEFEDLVQLASVPSKALNTAEPDLGRLETAFVSYFDHISKDLIMNVSGLTRQKIRTHNSNSVFTIYPFVDLQNKSTMKDYARYSCRLLHMIVRGTRSPHPTFPLQLTLPQKIATETLISCLALPESPETALQLRQAIHELLLTLFAAYGPDHKGDFDCVVVRFLAVSHMHRSGQFFEPVGMSHDFAALQWCVRACATKSIAEDPHGEDAAWDRFKDLLRQGCRTPYDRIRHYLTHARLQALNRMSVGVITWGLGYKYLTANNITVVVLNLQLGIPAFVKELEQNLQYLLMSGFELPEEWHNYLNRFLSMEENNSWVKDKVDCVDNRYSFITDPANEFHKWREWLLRRMLGPSHWQGGKNTPFVFQGKLDPMTVSKFFDDAARFALDLSALIQLSYGGPGRATELAPTTFACIPNTIRKLYFYHGSTVIVSTYNKTRTQTGNDNYILRALPDCVSRLLITYLSIVRPVEQLLSQEHFGQYRECYDTHLFVAHGTPLTAEDICSHFLSVTQFFIQTPLPIREFRHVVCAIGRQWLSDKDPECDKSHIDTLQNQMGHTAAIAKSIYAVLTNAIKLPQAHDFDREFRLSLSWHNYIGLGRKQKKQPEIIDLCGTDDDVPPARLSKTEAFDPVLQQQQLLSGVHRAIAPALHSLSLQVESLRTNSRLDAQPIAEPIVYETRYVGTLRAALKDNTATFRSPEQYAFVKALESSSKDILAVLPTGGGKTLGVQVPASLYPERTVVALIPFLALAEDMHAKLTAMGLETVIYRYRSNNIAWGRVRVVIVSIEQFANYEIRVDLGNHANFISRVVLDEAHQALTARVFRPSFEALTFLGALGPPVVLLTGTLPVSSEQALLKAASLNPSNVTRIRTPCTGRPELCYRIRQVDSEIEAELAAENHIKAHIFEHARDRGMIFVPSKTQAIALAKRMNLPCIHGDLKASARASILTAWRDGTGPRWIIGTDALASGIDYPWVRIVIYIEMPQTMMDFVQGSGRAGRDRKPALVQLYWSRDNLPLRNPTEAKLEAARHACRDQVDTFLGCDVPCQRMILSSCFDAYPSSCTSIPQAQLCDVCELKCIDERGMLPPAQLPLRPLTGRVPDPSGPLGQAHPPSGPNQGAGHPPSSDDTIVEPMEIDSHRATNGRQSSATGTGSSAATVTPAPQSLKRKTMSDGNTRNSVATSSSGSRPAPYQPLERDAAFNYRVVSFPADRQISVPFALITEHEVLLAQFTKMSIAHRRIVKSLGYANGCIIEWYARLIRAPGKLSPSEHKHHFVFACQANYWTQPSAPGQAALSDIYEREFKNMHWPDDPSKAEYCFTCAVPTYLGMFPHDYTRHDDLFKPLWFFIFIGSDRNNLVQRVDKTKSFSDKEMRTPAPRYRTMAMTSSDNSLDLALLPPRRQKILLCAPIVNTAWRSSSLIFRPQFWLSRPNLSFAQAVTQYVDGFQPDPGHRTLFQHLGQQIDEFESTIDRDSSLTDIICEPGIDNDMYPTQDPARKCIRPYMLCVLLDRLLWSLEDDFLVLPPQWHHPHSTVQRADSRIFQALETLPAITHQFLVDMAASASDENADVIAMTSPSDSHVAASFYEKGATSHAKGNIHHITSHFMYWCGTAMVAVKGFPAGQYEEIVDIIRQVQSPSLSFSLTNTLFPRERASPDLRRKLDHDLGSMTFRGLQPFFTTIAHSPITLFSPAFFATNRTRQKSTVAEWMQHVGWAHSYPRPVLNIEHSLWQCLRNVVAAGFQSVEATTSSQHQRSIALLTLEHIPFGPLQTAIDVLHDSSTDYVAHPQEPWPFDDFAPPPSSAQPRTPSPPCPTPGFARFASSPDPQARQDTYRRLAHAQIQAPDMTRPIQAKSRKRKRRNTHVDLVRETPNIPSRASTQPPLNPTAAFPAPLMPPRVSTFSTIDLDLPVFPFTEEVILLLEYSCHITSTYMLDDDEYTNEVEEYEIQSVSNRDNQDLTDILQQANADDHDSVQLAPDHYFVSYNGNQHRQLLVDPLESICKFFTLYPPADARYTLNPQVARSASLNLYTRSLLYHRSDRPSQFRTTIGDFVSAPLSHRLGMCLKNLAVPHERAEIPLPVCELSCLSFAMSGTAQPPFDPSSFVSLSIYSQSAFDRLSSSPCGFATWIRVAYGVLLVATIPESIGSNGFILPQHVNYQHQSWSYEVLHTGDAYILPPGSVYCIYALTDAIARKGFFYSWSMMRLSMHSDIVDHVRQVPIPRNLYHAAELYRHTLAHTLADIISADNALGASEEREWLLFPRLESVACLCAWIRLHAVIQPTLTRGDTPPSLDSSRTAACEQVLRFKDLPQYRGLSLEIMHVSQLHPAEIALVSLSWCLLASVLYPHVETRSHLDCPPGLTPPHSSTRTPPSSPPGPVTRRPRHRLNDEPHEDEAEGGPIDPRSLSDLQDHYLIASSSRSEAEYKQKLDHAIQPLSHTSASSKFQPSPISLPSTDGDFVAFLEQRYGINWSRYGTVKFDRELWTQKKSLFGFTSVDSPTSTVDYTTSSAFMASLTAPCGQQSYDFQDPVSQLASKSFPSLSSVYLKRTDGETIRLYCLSFKPSPQHLVIPKAVDVLSLYRHEPAFVDLSDAANFLLRLGACFAIMQSPDDLGSTKTAAPTCSPDYMFSDHMEPMLVYRSVPSKDHRHNATLYEDYQRRCHAIMTRPHARVALSYGGFIARIAREYIDPATFLAGPSVDAMTHGRLWAVSNGSSSLIDDVLTKGERKIISGTIYPLQGRAVHSYWPPLHFWTKVQCAVDMGYWSPALESFFVEQHKAYKQGRPPPMLAWWRKWIGKLQGYRVSFRDNAERAASEFLDAKLSHV</sequence>
<keyword evidence="12" id="KW-1185">Reference proteome</keyword>
<dbReference type="GO" id="GO:0005634">
    <property type="term" value="C:nucleus"/>
    <property type="evidence" value="ECO:0007669"/>
    <property type="project" value="TreeGrafter"/>
</dbReference>
<dbReference type="InterPro" id="IPR011545">
    <property type="entry name" value="DEAD/DEAH_box_helicase_dom"/>
</dbReference>
<dbReference type="EC" id="5.6.2.4" evidence="5"/>
<evidence type="ECO:0000256" key="1">
    <source>
        <dbReference type="ARBA" id="ARBA00005446"/>
    </source>
</evidence>
<feature type="region of interest" description="Disordered" evidence="7">
    <location>
        <begin position="1"/>
        <end position="27"/>
    </location>
</feature>
<dbReference type="GO" id="GO:0005737">
    <property type="term" value="C:cytoplasm"/>
    <property type="evidence" value="ECO:0007669"/>
    <property type="project" value="TreeGrafter"/>
</dbReference>
<feature type="compositionally biased region" description="Low complexity" evidence="7">
    <location>
        <begin position="1"/>
        <end position="26"/>
    </location>
</feature>
<dbReference type="SMART" id="SM00487">
    <property type="entry name" value="DEXDc"/>
    <property type="match status" value="1"/>
</dbReference>
<keyword evidence="6" id="KW-0862">Zinc</keyword>
<evidence type="ECO:0000259" key="8">
    <source>
        <dbReference type="PROSITE" id="PS50157"/>
    </source>
</evidence>
<dbReference type="SMART" id="SM00490">
    <property type="entry name" value="HELICc"/>
    <property type="match status" value="1"/>
</dbReference>
<dbReference type="STRING" id="1314777.A0A164Y4X6"/>
<feature type="region of interest" description="Disordered" evidence="7">
    <location>
        <begin position="2761"/>
        <end position="2810"/>
    </location>
</feature>
<dbReference type="SMART" id="SM00355">
    <property type="entry name" value="ZnF_C2H2"/>
    <property type="match status" value="3"/>
</dbReference>
<dbReference type="Pfam" id="PF00270">
    <property type="entry name" value="DEAD"/>
    <property type="match status" value="1"/>
</dbReference>
<feature type="compositionally biased region" description="Low complexity" evidence="7">
    <location>
        <begin position="1555"/>
        <end position="1571"/>
    </location>
</feature>
<evidence type="ECO:0000256" key="4">
    <source>
        <dbReference type="ARBA" id="ARBA00034617"/>
    </source>
</evidence>
<keyword evidence="6" id="KW-0863">Zinc-finger</keyword>
<dbReference type="InterPro" id="IPR027417">
    <property type="entry name" value="P-loop_NTPase"/>
</dbReference>
<comment type="similarity">
    <text evidence="1">Belongs to the helicase family. RecQ subfamily.</text>
</comment>
<feature type="compositionally biased region" description="Polar residues" evidence="7">
    <location>
        <begin position="2278"/>
        <end position="2287"/>
    </location>
</feature>
<evidence type="ECO:0000256" key="2">
    <source>
        <dbReference type="ARBA" id="ARBA00022741"/>
    </source>
</evidence>
<dbReference type="OrthoDB" id="2507344at2759"/>
<dbReference type="GO" id="GO:0003676">
    <property type="term" value="F:nucleic acid binding"/>
    <property type="evidence" value="ECO:0007669"/>
    <property type="project" value="InterPro"/>
</dbReference>
<dbReference type="GO" id="GO:0005524">
    <property type="term" value="F:ATP binding"/>
    <property type="evidence" value="ECO:0007669"/>
    <property type="project" value="UniProtKB-KW"/>
</dbReference>
<dbReference type="InterPro" id="IPR013087">
    <property type="entry name" value="Znf_C2H2_type"/>
</dbReference>
<dbReference type="GO" id="GO:0008270">
    <property type="term" value="F:zinc ion binding"/>
    <property type="evidence" value="ECO:0007669"/>
    <property type="project" value="UniProtKB-KW"/>
</dbReference>